<name>A0A6A1UW11_9ROSI</name>
<reference evidence="9 10" key="1">
    <citation type="journal article" date="2019" name="Plant Biotechnol. J.">
        <title>The red bayberry genome and genetic basis of sex determination.</title>
        <authorList>
            <person name="Jia H.M."/>
            <person name="Jia H.J."/>
            <person name="Cai Q.L."/>
            <person name="Wang Y."/>
            <person name="Zhao H.B."/>
            <person name="Yang W.F."/>
            <person name="Wang G.Y."/>
            <person name="Li Y.H."/>
            <person name="Zhan D.L."/>
            <person name="Shen Y.T."/>
            <person name="Niu Q.F."/>
            <person name="Chang L."/>
            <person name="Qiu J."/>
            <person name="Zhao L."/>
            <person name="Xie H.B."/>
            <person name="Fu W.Y."/>
            <person name="Jin J."/>
            <person name="Li X.W."/>
            <person name="Jiao Y."/>
            <person name="Zhou C.C."/>
            <person name="Tu T."/>
            <person name="Chai C.Y."/>
            <person name="Gao J.L."/>
            <person name="Fan L.J."/>
            <person name="van de Weg E."/>
            <person name="Wang J.Y."/>
            <person name="Gao Z.S."/>
        </authorList>
    </citation>
    <scope>NUCLEOTIDE SEQUENCE [LARGE SCALE GENOMIC DNA]</scope>
    <source>
        <tissue evidence="9">Leaves</tissue>
    </source>
</reference>
<keyword evidence="5" id="KW-0206">Cytoskeleton</keyword>
<comment type="similarity">
    <text evidence="2">Belongs to the TPX2 family.</text>
</comment>
<dbReference type="InterPro" id="IPR044833">
    <property type="entry name" value="WDL5/6"/>
</dbReference>
<feature type="coiled-coil region" evidence="6">
    <location>
        <begin position="237"/>
        <end position="267"/>
    </location>
</feature>
<evidence type="ECO:0000256" key="7">
    <source>
        <dbReference type="SAM" id="MobiDB-lite"/>
    </source>
</evidence>
<evidence type="ECO:0000256" key="3">
    <source>
        <dbReference type="ARBA" id="ARBA00022490"/>
    </source>
</evidence>
<evidence type="ECO:0000256" key="1">
    <source>
        <dbReference type="ARBA" id="ARBA00004245"/>
    </source>
</evidence>
<dbReference type="OrthoDB" id="1939285at2759"/>
<dbReference type="GO" id="GO:0008017">
    <property type="term" value="F:microtubule binding"/>
    <property type="evidence" value="ECO:0007669"/>
    <property type="project" value="InterPro"/>
</dbReference>
<feature type="region of interest" description="Disordered" evidence="7">
    <location>
        <begin position="276"/>
        <end position="459"/>
    </location>
</feature>
<comment type="caution">
    <text evidence="9">The sequence shown here is derived from an EMBL/GenBank/DDBJ whole genome shotgun (WGS) entry which is preliminary data.</text>
</comment>
<keyword evidence="4" id="KW-0493">Microtubule</keyword>
<protein>
    <submittedName>
        <fullName evidence="9">Protein WAVE-DAMPENED 2</fullName>
    </submittedName>
</protein>
<proteinExistence type="inferred from homology"/>
<dbReference type="Pfam" id="PF06886">
    <property type="entry name" value="TPX2"/>
    <property type="match status" value="1"/>
</dbReference>
<accession>A0A6A1UW11</accession>
<organism evidence="9 10">
    <name type="scientific">Morella rubra</name>
    <name type="common">Chinese bayberry</name>
    <dbReference type="NCBI Taxonomy" id="262757"/>
    <lineage>
        <taxon>Eukaryota</taxon>
        <taxon>Viridiplantae</taxon>
        <taxon>Streptophyta</taxon>
        <taxon>Embryophyta</taxon>
        <taxon>Tracheophyta</taxon>
        <taxon>Spermatophyta</taxon>
        <taxon>Magnoliopsida</taxon>
        <taxon>eudicotyledons</taxon>
        <taxon>Gunneridae</taxon>
        <taxon>Pentapetalae</taxon>
        <taxon>rosids</taxon>
        <taxon>fabids</taxon>
        <taxon>Fagales</taxon>
        <taxon>Myricaceae</taxon>
        <taxon>Morella</taxon>
    </lineage>
</organism>
<sequence length="459" mass="49786">MDLDNLVSVDMLEVIHQNGVHEQLPASGEDAVGSENVNGTVCKTSETAMPNGNLEMVFKLDGDETVKSRAGKVNEGSNIPSTSKGGEVKNADHLKESKPQKAQGKIKNEKPSSVKSGSAAGPIKSNVGKDVERTSTSNGSVGLNSSPKQLTKSKSFDDRQDQVSKQSGKSVTDPSEDLVDKTKLKPSKKGPGCKAEDAQCSSDTGGGDAKSRKLGALPNYGFNFKCDERAEKRKEFYSKLEEKIHAKEVEKNNLQAKSKETQEAEIKMLRKTLKFRATPMPSFYQEPPPPKVELKKIPTTRAKSPKLGRRKSSENEGNSSSDRIGRLSLDEKGSQENPPKGLSPIHRKKPQRKSLPGLPSEKTSLSNSTNAEKTTSSRAKHEKNAIKSDAINEEETTLCGETNQDMPDAADEEKSAVSAATYRPPSITQEQEAVPMAEPSETKEHKDYGAVIDEQPQPS</sequence>
<evidence type="ECO:0000313" key="9">
    <source>
        <dbReference type="EMBL" id="KAB1204624.1"/>
    </source>
</evidence>
<dbReference type="PANTHER" id="PTHR31358">
    <property type="entry name" value="PROTEIN WVD2-LIKE 4"/>
    <property type="match status" value="1"/>
</dbReference>
<evidence type="ECO:0000256" key="2">
    <source>
        <dbReference type="ARBA" id="ARBA00005885"/>
    </source>
</evidence>
<keyword evidence="6" id="KW-0175">Coiled coil</keyword>
<feature type="compositionally biased region" description="Polar residues" evidence="7">
    <location>
        <begin position="134"/>
        <end position="153"/>
    </location>
</feature>
<evidence type="ECO:0000313" key="10">
    <source>
        <dbReference type="Proteomes" id="UP000516437"/>
    </source>
</evidence>
<evidence type="ECO:0000259" key="8">
    <source>
        <dbReference type="Pfam" id="PF06886"/>
    </source>
</evidence>
<feature type="domain" description="TPX2 C-terminal" evidence="8">
    <location>
        <begin position="222"/>
        <end position="297"/>
    </location>
</feature>
<keyword evidence="10" id="KW-1185">Reference proteome</keyword>
<dbReference type="GO" id="GO:0005874">
    <property type="term" value="C:microtubule"/>
    <property type="evidence" value="ECO:0007669"/>
    <property type="project" value="UniProtKB-KW"/>
</dbReference>
<feature type="compositionally biased region" description="Polar residues" evidence="7">
    <location>
        <begin position="163"/>
        <end position="173"/>
    </location>
</feature>
<gene>
    <name evidence="9" type="ORF">CJ030_MR8G012696</name>
</gene>
<dbReference type="AlphaFoldDB" id="A0A6A1UW11"/>
<comment type="subcellular location">
    <subcellularLocation>
        <location evidence="1">Cytoplasm</location>
        <location evidence="1">Cytoskeleton</location>
    </subcellularLocation>
</comment>
<feature type="compositionally biased region" description="Polar residues" evidence="7">
    <location>
        <begin position="75"/>
        <end position="84"/>
    </location>
</feature>
<dbReference type="InterPro" id="IPR027329">
    <property type="entry name" value="TPX2_C"/>
</dbReference>
<dbReference type="PANTHER" id="PTHR31358:SF29">
    <property type="entry name" value="PROTEIN WVD2-LIKE 5-RELATED"/>
    <property type="match status" value="1"/>
</dbReference>
<feature type="compositionally biased region" description="Basic and acidic residues" evidence="7">
    <location>
        <begin position="323"/>
        <end position="334"/>
    </location>
</feature>
<evidence type="ECO:0000256" key="4">
    <source>
        <dbReference type="ARBA" id="ARBA00022701"/>
    </source>
</evidence>
<dbReference type="Proteomes" id="UP000516437">
    <property type="component" value="Chromosome 8"/>
</dbReference>
<feature type="compositionally biased region" description="Basic and acidic residues" evidence="7">
    <location>
        <begin position="86"/>
        <end position="99"/>
    </location>
</feature>
<evidence type="ECO:0000256" key="6">
    <source>
        <dbReference type="SAM" id="Coils"/>
    </source>
</evidence>
<feature type="region of interest" description="Disordered" evidence="7">
    <location>
        <begin position="68"/>
        <end position="214"/>
    </location>
</feature>
<evidence type="ECO:0000256" key="5">
    <source>
        <dbReference type="ARBA" id="ARBA00023212"/>
    </source>
</evidence>
<keyword evidence="3" id="KW-0963">Cytoplasm</keyword>
<dbReference type="EMBL" id="RXIC02000026">
    <property type="protein sequence ID" value="KAB1204624.1"/>
    <property type="molecule type" value="Genomic_DNA"/>
</dbReference>
<feature type="compositionally biased region" description="Polar residues" evidence="7">
    <location>
        <begin position="361"/>
        <end position="377"/>
    </location>
</feature>